<evidence type="ECO:0000256" key="5">
    <source>
        <dbReference type="ARBA" id="ARBA00022741"/>
    </source>
</evidence>
<organism evidence="9 10">
    <name type="scientific">Thermobacillus composti (strain DSM 18247 / JCM 13945 / KWC4)</name>
    <dbReference type="NCBI Taxonomy" id="717605"/>
    <lineage>
        <taxon>Bacteria</taxon>
        <taxon>Bacillati</taxon>
        <taxon>Bacillota</taxon>
        <taxon>Bacilli</taxon>
        <taxon>Bacillales</taxon>
        <taxon>Paenibacillaceae</taxon>
        <taxon>Thermobacillus</taxon>
    </lineage>
</organism>
<comment type="similarity">
    <text evidence="2">Belongs to the ABC transporter superfamily.</text>
</comment>
<dbReference type="EMBL" id="CP003255">
    <property type="protein sequence ID" value="AGA56641.1"/>
    <property type="molecule type" value="Genomic_DNA"/>
</dbReference>
<dbReference type="KEGG" id="tco:Theco_0420"/>
<dbReference type="InterPro" id="IPR003593">
    <property type="entry name" value="AAA+_ATPase"/>
</dbReference>
<name>L0EAC0_THECK</name>
<evidence type="ECO:0000313" key="9">
    <source>
        <dbReference type="EMBL" id="AGA56641.1"/>
    </source>
</evidence>
<dbReference type="GO" id="GO:0005886">
    <property type="term" value="C:plasma membrane"/>
    <property type="evidence" value="ECO:0007669"/>
    <property type="project" value="UniProtKB-SubCell"/>
</dbReference>
<keyword evidence="5" id="KW-0547">Nucleotide-binding</keyword>
<evidence type="ECO:0000256" key="1">
    <source>
        <dbReference type="ARBA" id="ARBA00004202"/>
    </source>
</evidence>
<reference evidence="10" key="1">
    <citation type="submission" date="2012-01" db="EMBL/GenBank/DDBJ databases">
        <title>Complete sequence of chromosome of Thermobacillus composti KWC4.</title>
        <authorList>
            <person name="Lucas S."/>
            <person name="Han J."/>
            <person name="Lapidus A."/>
            <person name="Cheng J.-F."/>
            <person name="Goodwin L."/>
            <person name="Pitluck S."/>
            <person name="Peters L."/>
            <person name="Ovchinnikova G."/>
            <person name="Teshima H."/>
            <person name="Detter J.C."/>
            <person name="Han C."/>
            <person name="Tapia R."/>
            <person name="Land M."/>
            <person name="Hauser L."/>
            <person name="Kyrpides N."/>
            <person name="Ivanova N."/>
            <person name="Pagani I."/>
            <person name="Anderson I."/>
            <person name="Woyke T."/>
        </authorList>
    </citation>
    <scope>NUCLEOTIDE SEQUENCE [LARGE SCALE GENOMIC DNA]</scope>
    <source>
        <strain evidence="10">DSM 18247 / JCM 13945 / KWC4</strain>
    </source>
</reference>
<dbReference type="RefSeq" id="WP_015253405.1">
    <property type="nucleotide sequence ID" value="NC_019897.1"/>
</dbReference>
<dbReference type="SMART" id="SM00382">
    <property type="entry name" value="AAA"/>
    <property type="match status" value="2"/>
</dbReference>
<dbReference type="HOGENOM" id="CLU_000604_86_2_9"/>
<evidence type="ECO:0000256" key="3">
    <source>
        <dbReference type="ARBA" id="ARBA00022448"/>
    </source>
</evidence>
<dbReference type="InterPro" id="IPR017871">
    <property type="entry name" value="ABC_transporter-like_CS"/>
</dbReference>
<dbReference type="SUPFAM" id="SSF52540">
    <property type="entry name" value="P-loop containing nucleoside triphosphate hydrolases"/>
    <property type="match status" value="2"/>
</dbReference>
<sequence length="678" mass="75867">MGHLLEVHELETEFRKDDSFLKAVNKVSYTLEEGEIVAFVGESGSGKSVTQYSGLQLIEMPPGRIAGGQVLFEGEDLLKHKQNSKEIRSVRGGKIGVVFQEPMTSLNPVMTVGRQIEESVMLHLNMNRKQARQRAIELLTQVGIPDAESRVDDYPHQFSGGMRQRIMIAMAMSCNPKILIADEATTALDVTTQAQILELLRDMVKKTGTSLVLVTHNLGIVARYADRIYVMYAGEIVESGTCRDIFNNPRHPYTIGLLRAVPSLSDPKERRLVPIEGVTPDLRYRTGVCAFAPRCMYATEACFTEPSPKLRDVPGEDRHQTACHRDVDKSTVPVKQTVEAVRKLKDPRELVRQDVILEIRDLKVSYPILKGILRRKAGELAAVDGVSFKIHRGETFGLVGESGCGKSTLARTVMGLIEPTAGSILFRGNEWHQMPEKQKRSLRRDITMIFQDPYGSLDPRQRAGDIVGEPLRNFKLVKSEKEYQERVSELFRLVGLDPSLQNRMPHEFSGGQRQRLGIARAIATNPAFIVCDEAISALDVSIQAQIINLLEDLQEELGLTYLFIAHDLTVVRHISDRIAVMYLGQIVEIADWKSLYDNPLHPYTQALLEAVPIPDPEREAKRERKLISGEVPSLINRPVGCAFSNRCPLATDECRQGVPRLRPVRESHSVACFKVDAP</sequence>
<dbReference type="Pfam" id="PF08352">
    <property type="entry name" value="oligo_HPY"/>
    <property type="match status" value="2"/>
</dbReference>
<keyword evidence="6 9" id="KW-0067">ATP-binding</keyword>
<protein>
    <submittedName>
        <fullName evidence="9">Oligopeptide/dipeptide ABC transporter, ATP-binding protein</fullName>
    </submittedName>
</protein>
<keyword evidence="3" id="KW-0813">Transport</keyword>
<dbReference type="PANTHER" id="PTHR43297:SF2">
    <property type="entry name" value="DIPEPTIDE TRANSPORT ATP-BINDING PROTEIN DPPD"/>
    <property type="match status" value="1"/>
</dbReference>
<dbReference type="eggNOG" id="COG0444">
    <property type="taxonomic scope" value="Bacteria"/>
</dbReference>
<dbReference type="InterPro" id="IPR013563">
    <property type="entry name" value="Oligopep_ABC_C"/>
</dbReference>
<dbReference type="OrthoDB" id="9802264at2"/>
<evidence type="ECO:0000256" key="6">
    <source>
        <dbReference type="ARBA" id="ARBA00022840"/>
    </source>
</evidence>
<dbReference type="PROSITE" id="PS00211">
    <property type="entry name" value="ABC_TRANSPORTER_1"/>
    <property type="match status" value="2"/>
</dbReference>
<evidence type="ECO:0000259" key="8">
    <source>
        <dbReference type="PROSITE" id="PS50893"/>
    </source>
</evidence>
<dbReference type="GO" id="GO:0015833">
    <property type="term" value="P:peptide transport"/>
    <property type="evidence" value="ECO:0007669"/>
    <property type="project" value="InterPro"/>
</dbReference>
<dbReference type="InterPro" id="IPR050388">
    <property type="entry name" value="ABC_Ni/Peptide_Import"/>
</dbReference>
<dbReference type="InterPro" id="IPR027417">
    <property type="entry name" value="P-loop_NTPase"/>
</dbReference>
<dbReference type="GO" id="GO:0005524">
    <property type="term" value="F:ATP binding"/>
    <property type="evidence" value="ECO:0007669"/>
    <property type="project" value="UniProtKB-KW"/>
</dbReference>
<accession>L0EAC0</accession>
<dbReference type="NCBIfam" id="TIGR01727">
    <property type="entry name" value="oligo_HPY"/>
    <property type="match status" value="2"/>
</dbReference>
<dbReference type="InterPro" id="IPR003439">
    <property type="entry name" value="ABC_transporter-like_ATP-bd"/>
</dbReference>
<feature type="domain" description="ABC transporter" evidence="8">
    <location>
        <begin position="357"/>
        <end position="608"/>
    </location>
</feature>
<evidence type="ECO:0000313" key="10">
    <source>
        <dbReference type="Proteomes" id="UP000010795"/>
    </source>
</evidence>
<gene>
    <name evidence="9" type="ordered locus">Theco_0420</name>
</gene>
<dbReference type="GO" id="GO:0016887">
    <property type="term" value="F:ATP hydrolysis activity"/>
    <property type="evidence" value="ECO:0007669"/>
    <property type="project" value="InterPro"/>
</dbReference>
<keyword evidence="10" id="KW-1185">Reference proteome</keyword>
<dbReference type="PROSITE" id="PS50893">
    <property type="entry name" value="ABC_TRANSPORTER_2"/>
    <property type="match status" value="2"/>
</dbReference>
<feature type="domain" description="ABC transporter" evidence="8">
    <location>
        <begin position="7"/>
        <end position="258"/>
    </location>
</feature>
<evidence type="ECO:0000256" key="2">
    <source>
        <dbReference type="ARBA" id="ARBA00005417"/>
    </source>
</evidence>
<comment type="subcellular location">
    <subcellularLocation>
        <location evidence="1">Cell membrane</location>
        <topology evidence="1">Peripheral membrane protein</topology>
    </subcellularLocation>
</comment>
<dbReference type="Gene3D" id="3.40.50.300">
    <property type="entry name" value="P-loop containing nucleotide triphosphate hydrolases"/>
    <property type="match status" value="2"/>
</dbReference>
<dbReference type="FunFam" id="3.40.50.300:FF:000016">
    <property type="entry name" value="Oligopeptide ABC transporter ATP-binding component"/>
    <property type="match status" value="2"/>
</dbReference>
<dbReference type="Proteomes" id="UP000010795">
    <property type="component" value="Chromosome"/>
</dbReference>
<dbReference type="eggNOG" id="COG4608">
    <property type="taxonomic scope" value="Bacteria"/>
</dbReference>
<keyword evidence="4" id="KW-1003">Cell membrane</keyword>
<evidence type="ECO:0000256" key="7">
    <source>
        <dbReference type="ARBA" id="ARBA00023136"/>
    </source>
</evidence>
<evidence type="ECO:0000256" key="4">
    <source>
        <dbReference type="ARBA" id="ARBA00022475"/>
    </source>
</evidence>
<keyword evidence="7" id="KW-0472">Membrane</keyword>
<dbReference type="CDD" id="cd03257">
    <property type="entry name" value="ABC_NikE_OppD_transporters"/>
    <property type="match status" value="2"/>
</dbReference>
<dbReference type="AlphaFoldDB" id="L0EAC0"/>
<dbReference type="NCBIfam" id="NF007739">
    <property type="entry name" value="PRK10419.1"/>
    <property type="match status" value="2"/>
</dbReference>
<dbReference type="NCBIfam" id="NF008453">
    <property type="entry name" value="PRK11308.1"/>
    <property type="match status" value="2"/>
</dbReference>
<dbReference type="Pfam" id="PF00005">
    <property type="entry name" value="ABC_tran"/>
    <property type="match status" value="2"/>
</dbReference>
<proteinExistence type="inferred from homology"/>
<dbReference type="PANTHER" id="PTHR43297">
    <property type="entry name" value="OLIGOPEPTIDE TRANSPORT ATP-BINDING PROTEIN APPD"/>
    <property type="match status" value="1"/>
</dbReference>
<dbReference type="STRING" id="717605.Theco_0420"/>